<dbReference type="BioCyc" id="CSTA292563:G1353-1118-MONOMER"/>
<keyword evidence="2" id="KW-1133">Transmembrane helix</keyword>
<organism evidence="3 4">
    <name type="scientific">Cyanobacterium stanieri (strain ATCC 29140 / PCC 7202)</name>
    <dbReference type="NCBI Taxonomy" id="292563"/>
    <lineage>
        <taxon>Bacteria</taxon>
        <taxon>Bacillati</taxon>
        <taxon>Cyanobacteriota</taxon>
        <taxon>Cyanophyceae</taxon>
        <taxon>Oscillatoriophycideae</taxon>
        <taxon>Chroococcales</taxon>
        <taxon>Geminocystaceae</taxon>
        <taxon>Cyanobacterium</taxon>
    </lineage>
</organism>
<dbReference type="KEGG" id="csn:Cyast_1108"/>
<evidence type="ECO:0000313" key="4">
    <source>
        <dbReference type="Proteomes" id="UP000010483"/>
    </source>
</evidence>
<feature type="compositionally biased region" description="Polar residues" evidence="1">
    <location>
        <begin position="190"/>
        <end position="214"/>
    </location>
</feature>
<name>K9YKT0_CYASC</name>
<dbReference type="HOGENOM" id="CLU_099780_0_0_3"/>
<reference evidence="4" key="1">
    <citation type="journal article" date="2013" name="Proc. Natl. Acad. Sci. U.S.A.">
        <title>Improving the coverage of the cyanobacterial phylum using diversity-driven genome sequencing.</title>
        <authorList>
            <person name="Shih P.M."/>
            <person name="Wu D."/>
            <person name="Latifi A."/>
            <person name="Axen S.D."/>
            <person name="Fewer D.P."/>
            <person name="Talla E."/>
            <person name="Calteau A."/>
            <person name="Cai F."/>
            <person name="Tandeau de Marsac N."/>
            <person name="Rippka R."/>
            <person name="Herdman M."/>
            <person name="Sivonen K."/>
            <person name="Coursin T."/>
            <person name="Laurent T."/>
            <person name="Goodwin L."/>
            <person name="Nolan M."/>
            <person name="Davenport K.W."/>
            <person name="Han C.S."/>
            <person name="Rubin E.M."/>
            <person name="Eisen J.A."/>
            <person name="Woyke T."/>
            <person name="Gugger M."/>
            <person name="Kerfeld C.A."/>
        </authorList>
    </citation>
    <scope>NUCLEOTIDE SEQUENCE [LARGE SCALE GENOMIC DNA]</scope>
    <source>
        <strain evidence="4">ATCC 29140 / PCC 7202</strain>
    </source>
</reference>
<protein>
    <submittedName>
        <fullName evidence="3">Uncharacterized protein</fullName>
    </submittedName>
</protein>
<dbReference type="eggNOG" id="ENOG5031KNS">
    <property type="taxonomic scope" value="Bacteria"/>
</dbReference>
<dbReference type="AlphaFoldDB" id="K9YKT0"/>
<dbReference type="EMBL" id="CP003940">
    <property type="protein sequence ID" value="AFZ47077.1"/>
    <property type="molecule type" value="Genomic_DNA"/>
</dbReference>
<keyword evidence="2" id="KW-0472">Membrane</keyword>
<feature type="transmembrane region" description="Helical" evidence="2">
    <location>
        <begin position="28"/>
        <end position="48"/>
    </location>
</feature>
<feature type="region of interest" description="Disordered" evidence="1">
    <location>
        <begin position="190"/>
        <end position="228"/>
    </location>
</feature>
<dbReference type="PATRIC" id="fig|292563.3.peg.1162"/>
<evidence type="ECO:0000256" key="1">
    <source>
        <dbReference type="SAM" id="MobiDB-lite"/>
    </source>
</evidence>
<evidence type="ECO:0000256" key="2">
    <source>
        <dbReference type="SAM" id="Phobius"/>
    </source>
</evidence>
<gene>
    <name evidence="3" type="ordered locus">Cyast_1108</name>
</gene>
<keyword evidence="4" id="KW-1185">Reference proteome</keyword>
<dbReference type="STRING" id="292563.Cyast_1108"/>
<dbReference type="Proteomes" id="UP000010483">
    <property type="component" value="Chromosome"/>
</dbReference>
<sequence length="228" mass="26486">MTRLFKKFFDVFSSYRLKIDLDGTLIRFLFKNWGYVAIALITFSWVYFSHAEIVIGQKTINISWEAPAYAQRRTPETIAQEIYEQMPDIPKNNQYISSNTGEIASHHTLISRLIRYHEFVKSRPTIFRLDWKLTLADYLGYNEMIREGSYPGFNTLTQNPFNEDRELIKSLSREQRNQLVDTLVSIYQPPSSQSEEVINPSENENLTDNTNTPSIFLPSRGGADLLMP</sequence>
<proteinExistence type="predicted"/>
<keyword evidence="2" id="KW-0812">Transmembrane</keyword>
<accession>K9YKT0</accession>
<evidence type="ECO:0000313" key="3">
    <source>
        <dbReference type="EMBL" id="AFZ47077.1"/>
    </source>
</evidence>